<dbReference type="EMBL" id="CP000270">
    <property type="protein sequence ID" value="ABE32703.1"/>
    <property type="molecule type" value="Genomic_DNA"/>
</dbReference>
<proteinExistence type="predicted"/>
<evidence type="ECO:0000313" key="1">
    <source>
        <dbReference type="EMBL" id="ABE32703.1"/>
    </source>
</evidence>
<dbReference type="KEGG" id="bxe:Bxe_A0229"/>
<reference evidence="1 2" key="1">
    <citation type="journal article" date="2006" name="Proc. Natl. Acad. Sci. U.S.A.">
        <title>Burkholderia xenovorans LB400 harbors a multi-replicon, 9.73-Mbp genome shaped for versatility.</title>
        <authorList>
            <person name="Chain P.S."/>
            <person name="Denef V.J."/>
            <person name="Konstantinidis K.T."/>
            <person name="Vergez L.M."/>
            <person name="Agullo L."/>
            <person name="Reyes V.L."/>
            <person name="Hauser L."/>
            <person name="Cordova M."/>
            <person name="Gomez L."/>
            <person name="Gonzalez M."/>
            <person name="Land M."/>
            <person name="Lao V."/>
            <person name="Larimer F."/>
            <person name="LiPuma J.J."/>
            <person name="Mahenthiralingam E."/>
            <person name="Malfatti S.A."/>
            <person name="Marx C.J."/>
            <person name="Parnell J.J."/>
            <person name="Ramette A."/>
            <person name="Richardson P."/>
            <person name="Seeger M."/>
            <person name="Smith D."/>
            <person name="Spilker T."/>
            <person name="Sul W.J."/>
            <person name="Tsoi T.V."/>
            <person name="Ulrich L.E."/>
            <person name="Zhulin I.B."/>
            <person name="Tiedje J.M."/>
        </authorList>
    </citation>
    <scope>NUCLEOTIDE SEQUENCE [LARGE SCALE GENOMIC DNA]</scope>
    <source>
        <strain evidence="1 2">LB400</strain>
    </source>
</reference>
<dbReference type="STRING" id="266265.Bxe_A0229"/>
<dbReference type="AlphaFoldDB" id="Q13T86"/>
<organism evidence="1 2">
    <name type="scientific">Paraburkholderia xenovorans (strain LB400)</name>
    <dbReference type="NCBI Taxonomy" id="266265"/>
    <lineage>
        <taxon>Bacteria</taxon>
        <taxon>Pseudomonadati</taxon>
        <taxon>Pseudomonadota</taxon>
        <taxon>Betaproteobacteria</taxon>
        <taxon>Burkholderiales</taxon>
        <taxon>Burkholderiaceae</taxon>
        <taxon>Paraburkholderia</taxon>
    </lineage>
</organism>
<gene>
    <name evidence="1" type="ORF">Bxe_A0229</name>
</gene>
<name>Q13T86_PARXL</name>
<dbReference type="Proteomes" id="UP000001817">
    <property type="component" value="Chromosome 1"/>
</dbReference>
<evidence type="ECO:0000313" key="2">
    <source>
        <dbReference type="Proteomes" id="UP000001817"/>
    </source>
</evidence>
<sequence length="81" mass="9226">MWRTSRGRQMQTEKYRGYTLWGHSILQQEDILQPERFAGSGTVMRDNKVVDASGVLGAFDSDDEAEFTGLSWCRAWVDSHG</sequence>
<keyword evidence="2" id="KW-1185">Reference proteome</keyword>
<evidence type="ECO:0008006" key="3">
    <source>
        <dbReference type="Google" id="ProtNLM"/>
    </source>
</evidence>
<dbReference type="eggNOG" id="ENOG50316XP">
    <property type="taxonomic scope" value="Bacteria"/>
</dbReference>
<protein>
    <recommendedName>
        <fullName evidence="3">Transposase</fullName>
    </recommendedName>
</protein>
<accession>Q13T86</accession>